<proteinExistence type="predicted"/>
<organism evidence="1 2">
    <name type="scientific">Luteococcus sanguinis</name>
    <dbReference type="NCBI Taxonomy" id="174038"/>
    <lineage>
        <taxon>Bacteria</taxon>
        <taxon>Bacillati</taxon>
        <taxon>Actinomycetota</taxon>
        <taxon>Actinomycetes</taxon>
        <taxon>Propionibacteriales</taxon>
        <taxon>Propionibacteriaceae</taxon>
        <taxon>Luteococcus</taxon>
    </lineage>
</organism>
<comment type="caution">
    <text evidence="1">The sequence shown here is derived from an EMBL/GenBank/DDBJ whole genome shotgun (WGS) entry which is preliminary data.</text>
</comment>
<keyword evidence="2" id="KW-1185">Reference proteome</keyword>
<dbReference type="EMBL" id="JBHSUA010000007">
    <property type="protein sequence ID" value="MFC6395731.1"/>
    <property type="molecule type" value="Genomic_DNA"/>
</dbReference>
<dbReference type="RefSeq" id="WP_343884431.1">
    <property type="nucleotide sequence ID" value="NZ_BAAAKI010000002.1"/>
</dbReference>
<evidence type="ECO:0000313" key="2">
    <source>
        <dbReference type="Proteomes" id="UP001596266"/>
    </source>
</evidence>
<sequence>MLETHLRLATTLNLLSSGRITAPEAEARLRGPVAHHVADPDGLLGLDPLTGSPVRLALARAERLGPTVWVLLLPEPGRAAGLRGPAPVTTAAIDAGAVVVSHSPVLDGRALAWIGQGVGPAVQWRLWAADRVVLPDDPREATRMLQAELLASAEALTQLDAATGTRPEHLAAPTLGPAYDERAQHLLDRAWLLLEACEQGLADASEVLHSHAVLERERHLRSLAGAARFAVSSAVSWPTVALA</sequence>
<protein>
    <recommendedName>
        <fullName evidence="3">Acyl-CoA dehydrogenase</fullName>
    </recommendedName>
</protein>
<accession>A0ABW1WXD0</accession>
<name>A0ABW1WXD0_9ACTN</name>
<dbReference type="Proteomes" id="UP001596266">
    <property type="component" value="Unassembled WGS sequence"/>
</dbReference>
<evidence type="ECO:0000313" key="1">
    <source>
        <dbReference type="EMBL" id="MFC6395731.1"/>
    </source>
</evidence>
<gene>
    <name evidence="1" type="ORF">ACFP57_01805</name>
</gene>
<evidence type="ECO:0008006" key="3">
    <source>
        <dbReference type="Google" id="ProtNLM"/>
    </source>
</evidence>
<reference evidence="2" key="1">
    <citation type="journal article" date="2019" name="Int. J. Syst. Evol. Microbiol.">
        <title>The Global Catalogue of Microorganisms (GCM) 10K type strain sequencing project: providing services to taxonomists for standard genome sequencing and annotation.</title>
        <authorList>
            <consortium name="The Broad Institute Genomics Platform"/>
            <consortium name="The Broad Institute Genome Sequencing Center for Infectious Disease"/>
            <person name="Wu L."/>
            <person name="Ma J."/>
        </authorList>
    </citation>
    <scope>NUCLEOTIDE SEQUENCE [LARGE SCALE GENOMIC DNA]</scope>
    <source>
        <strain evidence="2">CGMCC 1.15277</strain>
    </source>
</reference>